<sequence>MKRVNEKIRIALDNIDEAINLLREIAREDRKIAAALEDIIYYLEEAGEALNTILEQSYEAEK</sequence>
<protein>
    <submittedName>
        <fullName evidence="2">Uncharacterized protein</fullName>
    </submittedName>
</protein>
<evidence type="ECO:0000313" key="3">
    <source>
        <dbReference type="Proteomes" id="UP000067434"/>
    </source>
</evidence>
<dbReference type="Proteomes" id="UP000067434">
    <property type="component" value="Chromosome"/>
</dbReference>
<reference evidence="2 3" key="1">
    <citation type="journal article" date="2015" name="Stand. Genomic Sci.">
        <title>Complete genome sequence of and proposal of Thermofilum uzonense sp. nov. a novel hyperthermophilic crenarchaeon and emended description of the genus Thermofilum.</title>
        <authorList>
            <person name="Toshchakov S.V."/>
            <person name="Korzhenkov A.A."/>
            <person name="Samarov N.I."/>
            <person name="Mazunin I.O."/>
            <person name="Mozhey O.I."/>
            <person name="Shmyr I.S."/>
            <person name="Derbikova K.S."/>
            <person name="Taranov E.A."/>
            <person name="Dominova I.N."/>
            <person name="Bonch-Osmolovskaya E.A."/>
            <person name="Patrushev M.V."/>
            <person name="Podosokorskaya O.A."/>
            <person name="Kublanov I.V."/>
        </authorList>
    </citation>
    <scope>NUCLEOTIDE SEQUENCE [LARGE SCALE GENOMIC DNA]</scope>
    <source>
        <strain evidence="2 3">1807-2</strain>
    </source>
</reference>
<accession>A0A0F7CL41</accession>
<name>A0A0F7CL41_9CREN</name>
<dbReference type="HOGENOM" id="CLU_206276_0_0_2"/>
<dbReference type="GeneID" id="25401556"/>
<feature type="coiled-coil region" evidence="1">
    <location>
        <begin position="1"/>
        <end position="28"/>
    </location>
</feature>
<proteinExistence type="predicted"/>
<keyword evidence="1" id="KW-0175">Coiled coil</keyword>
<evidence type="ECO:0000313" key="2">
    <source>
        <dbReference type="EMBL" id="AKG38751.1"/>
    </source>
</evidence>
<dbReference type="EMBL" id="CP009961">
    <property type="protein sequence ID" value="AKG38751.1"/>
    <property type="molecule type" value="Genomic_DNA"/>
</dbReference>
<dbReference type="PATRIC" id="fig|1550241.5.peg.1045"/>
<keyword evidence="3" id="KW-1185">Reference proteome</keyword>
<dbReference type="AlphaFoldDB" id="A0A0F7CL41"/>
<organism evidence="2 3">
    <name type="scientific">Infirmifilum uzonense</name>
    <dbReference type="NCBI Taxonomy" id="1550241"/>
    <lineage>
        <taxon>Archaea</taxon>
        <taxon>Thermoproteota</taxon>
        <taxon>Thermoprotei</taxon>
        <taxon>Thermofilales</taxon>
        <taxon>Thermofilaceae</taxon>
        <taxon>Infirmifilum</taxon>
    </lineage>
</organism>
<gene>
    <name evidence="2" type="ORF">MA03_04955</name>
</gene>
<dbReference type="KEGG" id="thf:MA03_04955"/>
<dbReference type="RefSeq" id="WP_052884210.1">
    <property type="nucleotide sequence ID" value="NZ_CP009961.1"/>
</dbReference>
<evidence type="ECO:0000256" key="1">
    <source>
        <dbReference type="SAM" id="Coils"/>
    </source>
</evidence>